<dbReference type="AlphaFoldDB" id="A0A2I0B2X0"/>
<protein>
    <submittedName>
        <fullName evidence="1">Uncharacterized protein</fullName>
    </submittedName>
</protein>
<dbReference type="Proteomes" id="UP000236161">
    <property type="component" value="Unassembled WGS sequence"/>
</dbReference>
<evidence type="ECO:0000313" key="2">
    <source>
        <dbReference type="Proteomes" id="UP000236161"/>
    </source>
</evidence>
<sequence>MPTSCMEEVLAGFSTAELGGRIPRPPPRSRQLAGVLFCSSRMKGVAEVSVPNVLHVALRERHINGTPAVTAEFRFQNSMSMVTSGGRNRSRLD</sequence>
<proteinExistence type="predicted"/>
<dbReference type="EMBL" id="KZ451919">
    <property type="protein sequence ID" value="PKA62140.1"/>
    <property type="molecule type" value="Genomic_DNA"/>
</dbReference>
<keyword evidence="2" id="KW-1185">Reference proteome</keyword>
<gene>
    <name evidence="1" type="ORF">AXF42_Ash015024</name>
</gene>
<organism evidence="1 2">
    <name type="scientific">Apostasia shenzhenica</name>
    <dbReference type="NCBI Taxonomy" id="1088818"/>
    <lineage>
        <taxon>Eukaryota</taxon>
        <taxon>Viridiplantae</taxon>
        <taxon>Streptophyta</taxon>
        <taxon>Embryophyta</taxon>
        <taxon>Tracheophyta</taxon>
        <taxon>Spermatophyta</taxon>
        <taxon>Magnoliopsida</taxon>
        <taxon>Liliopsida</taxon>
        <taxon>Asparagales</taxon>
        <taxon>Orchidaceae</taxon>
        <taxon>Apostasioideae</taxon>
        <taxon>Apostasia</taxon>
    </lineage>
</organism>
<reference evidence="1 2" key="1">
    <citation type="journal article" date="2017" name="Nature">
        <title>The Apostasia genome and the evolution of orchids.</title>
        <authorList>
            <person name="Zhang G.Q."/>
            <person name="Liu K.W."/>
            <person name="Li Z."/>
            <person name="Lohaus R."/>
            <person name="Hsiao Y.Y."/>
            <person name="Niu S.C."/>
            <person name="Wang J.Y."/>
            <person name="Lin Y.C."/>
            <person name="Xu Q."/>
            <person name="Chen L.J."/>
            <person name="Yoshida K."/>
            <person name="Fujiwara S."/>
            <person name="Wang Z.W."/>
            <person name="Zhang Y.Q."/>
            <person name="Mitsuda N."/>
            <person name="Wang M."/>
            <person name="Liu G.H."/>
            <person name="Pecoraro L."/>
            <person name="Huang H.X."/>
            <person name="Xiao X.J."/>
            <person name="Lin M."/>
            <person name="Wu X.Y."/>
            <person name="Wu W.L."/>
            <person name="Chen Y.Y."/>
            <person name="Chang S.B."/>
            <person name="Sakamoto S."/>
            <person name="Ohme-Takagi M."/>
            <person name="Yagi M."/>
            <person name="Zeng S.J."/>
            <person name="Shen C.Y."/>
            <person name="Yeh C.M."/>
            <person name="Luo Y.B."/>
            <person name="Tsai W.C."/>
            <person name="Van de Peer Y."/>
            <person name="Liu Z.J."/>
        </authorList>
    </citation>
    <scope>NUCLEOTIDE SEQUENCE [LARGE SCALE GENOMIC DNA]</scope>
    <source>
        <strain evidence="2">cv. Shenzhen</strain>
        <tissue evidence="1">Stem</tissue>
    </source>
</reference>
<name>A0A2I0B2X0_9ASPA</name>
<evidence type="ECO:0000313" key="1">
    <source>
        <dbReference type="EMBL" id="PKA62140.1"/>
    </source>
</evidence>
<accession>A0A2I0B2X0</accession>